<evidence type="ECO:0000313" key="1">
    <source>
        <dbReference type="EMBL" id="SDM39159.1"/>
    </source>
</evidence>
<name>A0A1G9SUL2_9FIRM</name>
<proteinExistence type="predicted"/>
<keyword evidence="2" id="KW-1185">Reference proteome</keyword>
<dbReference type="Pfam" id="PF13189">
    <property type="entry name" value="Cytidylate_kin2"/>
    <property type="match status" value="1"/>
</dbReference>
<sequence>MSDNNMTQKEYVKSDFAKLAEQIYDLDKKVYEHTGSKLGRLFGDDKTSAVEEIMETMKESNKSHALRSMVALIGNMARTIKQRDHQTWKEIMKEYDSILKEISTMSPGFGQVEILDYEAAKLCDVSNAVDAGVKHHRIICINRTYGSAGTEIGFALADKLKCNFYDAEIFQEVISNLEEGRNVNEIQNSKNKGYKYDRKKHSVFYEKNSDQLRYLLTNLNRYHGLPLKDAVFFKISEILCDISKNEDFVVMGRCADAILTNNHIPHVSIYITAPEDERIKRMMEINGTDYKTARKHLRQVDKFRNKYYKYYTSKDWDEANNYDFCLNSSRYGIAGSVDLIADMLTRTENC</sequence>
<protein>
    <submittedName>
        <fullName evidence="1">Cytidylate kinase-like family protein</fullName>
    </submittedName>
</protein>
<dbReference type="Proteomes" id="UP000187651">
    <property type="component" value="Unassembled WGS sequence"/>
</dbReference>
<dbReference type="RefSeq" id="WP_242869297.1">
    <property type="nucleotide sequence ID" value="NZ_FNHZ01000001.1"/>
</dbReference>
<dbReference type="AlphaFoldDB" id="A0A1G9SUL2"/>
<dbReference type="EMBL" id="FNHZ01000001">
    <property type="protein sequence ID" value="SDM39159.1"/>
    <property type="molecule type" value="Genomic_DNA"/>
</dbReference>
<dbReference type="GO" id="GO:0016301">
    <property type="term" value="F:kinase activity"/>
    <property type="evidence" value="ECO:0007669"/>
    <property type="project" value="UniProtKB-KW"/>
</dbReference>
<reference evidence="2" key="1">
    <citation type="submission" date="2016-10" db="EMBL/GenBank/DDBJ databases">
        <authorList>
            <person name="Varghese N."/>
            <person name="Submissions S."/>
        </authorList>
    </citation>
    <scope>NUCLEOTIDE SEQUENCE [LARGE SCALE GENOMIC DNA]</scope>
    <source>
        <strain evidence="2">M83</strain>
    </source>
</reference>
<dbReference type="InterPro" id="IPR027417">
    <property type="entry name" value="P-loop_NTPase"/>
</dbReference>
<keyword evidence="1" id="KW-0808">Transferase</keyword>
<dbReference type="Gene3D" id="3.40.50.300">
    <property type="entry name" value="P-loop containing nucleotide triphosphate hydrolases"/>
    <property type="match status" value="1"/>
</dbReference>
<accession>A0A1G9SUL2</accession>
<organism evidence="1 2">
    <name type="scientific">Lachnospira pectinoschiza</name>
    <dbReference type="NCBI Taxonomy" id="28052"/>
    <lineage>
        <taxon>Bacteria</taxon>
        <taxon>Bacillati</taxon>
        <taxon>Bacillota</taxon>
        <taxon>Clostridia</taxon>
        <taxon>Lachnospirales</taxon>
        <taxon>Lachnospiraceae</taxon>
        <taxon>Lachnospira</taxon>
    </lineage>
</organism>
<gene>
    <name evidence="1" type="ORF">SAMN05216544_0099</name>
</gene>
<evidence type="ECO:0000313" key="2">
    <source>
        <dbReference type="Proteomes" id="UP000187651"/>
    </source>
</evidence>
<dbReference type="SUPFAM" id="SSF52540">
    <property type="entry name" value="P-loop containing nucleoside triphosphate hydrolases"/>
    <property type="match status" value="1"/>
</dbReference>
<keyword evidence="1" id="KW-0418">Kinase</keyword>